<evidence type="ECO:0000256" key="12">
    <source>
        <dbReference type="ARBA" id="ARBA00023170"/>
    </source>
</evidence>
<evidence type="ECO:0000259" key="18">
    <source>
        <dbReference type="SMART" id="SM00965"/>
    </source>
</evidence>
<evidence type="ECO:0000313" key="20">
    <source>
        <dbReference type="Proteomes" id="UP000542111"/>
    </source>
</evidence>
<evidence type="ECO:0000256" key="7">
    <source>
        <dbReference type="ARBA" id="ARBA00022729"/>
    </source>
</evidence>
<reference evidence="19 20" key="1">
    <citation type="journal article" date="2020" name="Front. Microbiol.">
        <title>Genetic Organization of the aprX-lipA2 Operon Affects the Proteolytic Potential of Pseudomonas Species in Milk.</title>
        <authorList>
            <person name="Maier C."/>
            <person name="Huptas C."/>
            <person name="von Neubeck M."/>
            <person name="Scherer S."/>
            <person name="Wenning M."/>
            <person name="Lucking G."/>
        </authorList>
    </citation>
    <scope>NUCLEOTIDE SEQUENCE [LARGE SCALE GENOMIC DNA]</scope>
    <source>
        <strain evidence="19 20">G4779</strain>
    </source>
</reference>
<comment type="subcellular location">
    <subcellularLocation>
        <location evidence="1 14">Cell outer membrane</location>
        <topology evidence="1 14">Multi-pass membrane protein</topology>
    </subcellularLocation>
</comment>
<keyword evidence="6 14" id="KW-0812">Transmembrane</keyword>
<dbReference type="EMBL" id="JAAQYP010000027">
    <property type="protein sequence ID" value="NNA96866.1"/>
    <property type="molecule type" value="Genomic_DNA"/>
</dbReference>
<keyword evidence="11 14" id="KW-0472">Membrane</keyword>
<dbReference type="Gene3D" id="2.40.170.20">
    <property type="entry name" value="TonB-dependent receptor, beta-barrel domain"/>
    <property type="match status" value="1"/>
</dbReference>
<keyword evidence="4 14" id="KW-1134">Transmembrane beta strand</keyword>
<evidence type="ECO:0000256" key="9">
    <source>
        <dbReference type="ARBA" id="ARBA00023065"/>
    </source>
</evidence>
<name>A0A7Y1MRD0_9PSED</name>
<evidence type="ECO:0000256" key="3">
    <source>
        <dbReference type="ARBA" id="ARBA00022448"/>
    </source>
</evidence>
<proteinExistence type="inferred from homology"/>
<evidence type="ECO:0000256" key="8">
    <source>
        <dbReference type="ARBA" id="ARBA00023004"/>
    </source>
</evidence>
<evidence type="ECO:0000256" key="4">
    <source>
        <dbReference type="ARBA" id="ARBA00022452"/>
    </source>
</evidence>
<keyword evidence="13 14" id="KW-0998">Cell outer membrane</keyword>
<dbReference type="PROSITE" id="PS52016">
    <property type="entry name" value="TONB_DEPENDENT_REC_3"/>
    <property type="match status" value="1"/>
</dbReference>
<dbReference type="GO" id="GO:0009279">
    <property type="term" value="C:cell outer membrane"/>
    <property type="evidence" value="ECO:0007669"/>
    <property type="project" value="UniProtKB-SubCell"/>
</dbReference>
<dbReference type="GO" id="GO:0038023">
    <property type="term" value="F:signaling receptor activity"/>
    <property type="evidence" value="ECO:0007669"/>
    <property type="project" value="InterPro"/>
</dbReference>
<evidence type="ECO:0000256" key="17">
    <source>
        <dbReference type="SAM" id="SignalP"/>
    </source>
</evidence>
<dbReference type="Pfam" id="PF07660">
    <property type="entry name" value="STN"/>
    <property type="match status" value="1"/>
</dbReference>
<evidence type="ECO:0000256" key="1">
    <source>
        <dbReference type="ARBA" id="ARBA00004571"/>
    </source>
</evidence>
<dbReference type="InterPro" id="IPR010105">
    <property type="entry name" value="TonB_sidphr_rcpt"/>
</dbReference>
<keyword evidence="8" id="KW-0408">Iron</keyword>
<dbReference type="Gene3D" id="3.55.50.30">
    <property type="match status" value="1"/>
</dbReference>
<keyword evidence="7 17" id="KW-0732">Signal</keyword>
<accession>A0A7Y1MRD0</accession>
<keyword evidence="10 16" id="KW-0798">TonB box</keyword>
<evidence type="ECO:0000256" key="11">
    <source>
        <dbReference type="ARBA" id="ARBA00023136"/>
    </source>
</evidence>
<evidence type="ECO:0000256" key="10">
    <source>
        <dbReference type="ARBA" id="ARBA00023077"/>
    </source>
</evidence>
<dbReference type="InterPro" id="IPR000531">
    <property type="entry name" value="Beta-barrel_TonB"/>
</dbReference>
<dbReference type="InterPro" id="IPR039426">
    <property type="entry name" value="TonB-dep_rcpt-like"/>
</dbReference>
<dbReference type="InterPro" id="IPR010917">
    <property type="entry name" value="TonB_rcpt_CS"/>
</dbReference>
<dbReference type="Pfam" id="PF07715">
    <property type="entry name" value="Plug"/>
    <property type="match status" value="1"/>
</dbReference>
<dbReference type="PANTHER" id="PTHR32552">
    <property type="entry name" value="FERRICHROME IRON RECEPTOR-RELATED"/>
    <property type="match status" value="1"/>
</dbReference>
<gene>
    <name evidence="19" type="ORF">HBO33_16975</name>
</gene>
<feature type="signal peptide" evidence="17">
    <location>
        <begin position="1"/>
        <end position="28"/>
    </location>
</feature>
<dbReference type="SMART" id="SM00965">
    <property type="entry name" value="STN"/>
    <property type="match status" value="1"/>
</dbReference>
<dbReference type="CDD" id="cd01347">
    <property type="entry name" value="ligand_gated_channel"/>
    <property type="match status" value="1"/>
</dbReference>
<keyword evidence="3 14" id="KW-0813">Transport</keyword>
<evidence type="ECO:0000313" key="19">
    <source>
        <dbReference type="EMBL" id="NNA96866.1"/>
    </source>
</evidence>
<dbReference type="AlphaFoldDB" id="A0A7Y1MRD0"/>
<dbReference type="InterPro" id="IPR011662">
    <property type="entry name" value="Secretin/TonB_short_N"/>
</dbReference>
<dbReference type="GO" id="GO:0015891">
    <property type="term" value="P:siderophore transport"/>
    <property type="evidence" value="ECO:0007669"/>
    <property type="project" value="InterPro"/>
</dbReference>
<sequence>MPFPALTSTHARSILALAICLACSHAVAVERADTAASREVPTTHSFAIARQSLVNALDQLSVQSGLQIAYSSDMAQGVESSGVSGQMTAQQALAQLLKGTRLDFEQNGANAVLLKPRPQASGPLELGTTNVISNQLGTVTEGSGSYTPGTIATATKLVLTPRETPQSISVVTRQAMDDFSLKSIDDVMRHTPGITVAAYDSERTSYYSRGFAIRNFQYDGIPILQDAQYSSGHTLTDTVIYDRVEVLKGATGLLTGAGGPGGTINMVRKKPTSEFKGYIDLGAGSWDNYRSEVDVSGPLTESGNVRGRAVAAYQDKHSFLDHYQRQTAVYYGILEFDLAPDTLLTVGADYQDSDPQGSSWSGSASLYDSAGNRISTPRGFNNGAKYSKWAQYTRTGFATLEHTFDNGWVGKAQYNHQINGYDAPLSALLNPNATTGKAMLLTRAYDGETTSDTGDLYATGPFSLFGREHELVVGTSVSRSRWIGRNYTSAIYTDGNSHDYFNWDGDATKPGRGPETSYNDETTRQSAGYMTARFSVTDDLHLMLGTRVNNFEVTGTSQVKDTGKVMPYAGITYDLNENFSAYASYTDIYLPQREYRDINDKPVEPDEGKNYEIGLKGEFFDGRLNSSLAYFEVHEDNRAVTDDSYVNGSIPGLDGAYKGVESKTKGYEAEISGELAPGWQLQAGYTHKIMRDKQGAKLSTWEPEDQVNIYTTYKLTGPLDKLTVGSGVRWQGTGWKLLTNNYTTGTQDNFSQSPLWVVDAMARYQVTDNVSASLNINNVFDKKYYTNIGFYNSVYYGDPRNVMLSTRWDF</sequence>
<evidence type="ECO:0000256" key="2">
    <source>
        <dbReference type="ARBA" id="ARBA00009810"/>
    </source>
</evidence>
<dbReference type="InterPro" id="IPR036942">
    <property type="entry name" value="Beta-barrel_TonB_sf"/>
</dbReference>
<feature type="domain" description="Secretin/TonB short N-terminal" evidence="18">
    <location>
        <begin position="66"/>
        <end position="117"/>
    </location>
</feature>
<evidence type="ECO:0000256" key="15">
    <source>
        <dbReference type="PROSITE-ProRule" id="PRU10144"/>
    </source>
</evidence>
<evidence type="ECO:0000256" key="16">
    <source>
        <dbReference type="RuleBase" id="RU003357"/>
    </source>
</evidence>
<dbReference type="SUPFAM" id="SSF56935">
    <property type="entry name" value="Porins"/>
    <property type="match status" value="1"/>
</dbReference>
<feature type="chain" id="PRO_5031134788" evidence="17">
    <location>
        <begin position="29"/>
        <end position="810"/>
    </location>
</feature>
<keyword evidence="9" id="KW-0406">Ion transport</keyword>
<dbReference type="Proteomes" id="UP000542111">
    <property type="component" value="Unassembled WGS sequence"/>
</dbReference>
<protein>
    <submittedName>
        <fullName evidence="19">TonB-dependent siderophore receptor</fullName>
    </submittedName>
</protein>
<comment type="caution">
    <text evidence="19">The sequence shown here is derived from an EMBL/GenBank/DDBJ whole genome shotgun (WGS) entry which is preliminary data.</text>
</comment>
<evidence type="ECO:0000256" key="6">
    <source>
        <dbReference type="ARBA" id="ARBA00022692"/>
    </source>
</evidence>
<keyword evidence="12 19" id="KW-0675">Receptor</keyword>
<dbReference type="InterPro" id="IPR012910">
    <property type="entry name" value="Plug_dom"/>
</dbReference>
<organism evidence="19 20">
    <name type="scientific">Pseudomonas gessardii</name>
    <dbReference type="NCBI Taxonomy" id="78544"/>
    <lineage>
        <taxon>Bacteria</taxon>
        <taxon>Pseudomonadati</taxon>
        <taxon>Pseudomonadota</taxon>
        <taxon>Gammaproteobacteria</taxon>
        <taxon>Pseudomonadales</taxon>
        <taxon>Pseudomonadaceae</taxon>
        <taxon>Pseudomonas</taxon>
    </lineage>
</organism>
<evidence type="ECO:0000256" key="14">
    <source>
        <dbReference type="PROSITE-ProRule" id="PRU01360"/>
    </source>
</evidence>
<evidence type="ECO:0000256" key="13">
    <source>
        <dbReference type="ARBA" id="ARBA00023237"/>
    </source>
</evidence>
<feature type="short sequence motif" description="TonB C-terminal box" evidence="15">
    <location>
        <begin position="793"/>
        <end position="810"/>
    </location>
</feature>
<dbReference type="GO" id="GO:0015344">
    <property type="term" value="F:siderophore uptake transmembrane transporter activity"/>
    <property type="evidence" value="ECO:0007669"/>
    <property type="project" value="TreeGrafter"/>
</dbReference>
<dbReference type="NCBIfam" id="TIGR01783">
    <property type="entry name" value="TonB-siderophor"/>
    <property type="match status" value="1"/>
</dbReference>
<dbReference type="RefSeq" id="WP_169898172.1">
    <property type="nucleotide sequence ID" value="NZ_JAAQYP010000027.1"/>
</dbReference>
<comment type="similarity">
    <text evidence="2 14 16">Belongs to the TonB-dependent receptor family.</text>
</comment>
<dbReference type="PANTHER" id="PTHR32552:SF74">
    <property type="entry name" value="HYDROXAMATE SIDEROPHORE RECEPTOR FHUE"/>
    <property type="match status" value="1"/>
</dbReference>
<dbReference type="InterPro" id="IPR037066">
    <property type="entry name" value="Plug_dom_sf"/>
</dbReference>
<dbReference type="Gene3D" id="2.170.130.10">
    <property type="entry name" value="TonB-dependent receptor, plug domain"/>
    <property type="match status" value="1"/>
</dbReference>
<dbReference type="Pfam" id="PF00593">
    <property type="entry name" value="TonB_dep_Rec_b-barrel"/>
    <property type="match status" value="1"/>
</dbReference>
<evidence type="ECO:0000256" key="5">
    <source>
        <dbReference type="ARBA" id="ARBA00022496"/>
    </source>
</evidence>
<dbReference type="FunFam" id="2.170.130.10:FF:000010">
    <property type="entry name" value="Ferripyoverdine receptor"/>
    <property type="match status" value="1"/>
</dbReference>
<keyword evidence="5" id="KW-0410">Iron transport</keyword>
<dbReference type="PROSITE" id="PS01156">
    <property type="entry name" value="TONB_DEPENDENT_REC_2"/>
    <property type="match status" value="1"/>
</dbReference>